<protein>
    <submittedName>
        <fullName evidence="2">Uncharacterized protein</fullName>
    </submittedName>
</protein>
<feature type="compositionally biased region" description="Polar residues" evidence="1">
    <location>
        <begin position="298"/>
        <end position="308"/>
    </location>
</feature>
<dbReference type="AlphaFoldDB" id="A0A0L0STV7"/>
<dbReference type="VEuPathDB" id="FungiDB:AMAG_10243"/>
<feature type="compositionally biased region" description="Low complexity" evidence="1">
    <location>
        <begin position="288"/>
        <end position="297"/>
    </location>
</feature>
<dbReference type="EMBL" id="GG745349">
    <property type="protein sequence ID" value="KNE65958.1"/>
    <property type="molecule type" value="Genomic_DNA"/>
</dbReference>
<dbReference type="Proteomes" id="UP000054350">
    <property type="component" value="Unassembled WGS sequence"/>
</dbReference>
<dbReference type="OrthoDB" id="16851at2759"/>
<evidence type="ECO:0000313" key="2">
    <source>
        <dbReference type="EMBL" id="KNE65958.1"/>
    </source>
</evidence>
<organism evidence="2 3">
    <name type="scientific">Allomyces macrogynus (strain ATCC 38327)</name>
    <name type="common">Allomyces javanicus var. macrogynus</name>
    <dbReference type="NCBI Taxonomy" id="578462"/>
    <lineage>
        <taxon>Eukaryota</taxon>
        <taxon>Fungi</taxon>
        <taxon>Fungi incertae sedis</taxon>
        <taxon>Blastocladiomycota</taxon>
        <taxon>Blastocladiomycetes</taxon>
        <taxon>Blastocladiales</taxon>
        <taxon>Blastocladiaceae</taxon>
        <taxon>Allomyces</taxon>
    </lineage>
</organism>
<gene>
    <name evidence="2" type="ORF">AMAG_10243</name>
</gene>
<keyword evidence="3" id="KW-1185">Reference proteome</keyword>
<dbReference type="eggNOG" id="ENOG502S7FA">
    <property type="taxonomic scope" value="Eukaryota"/>
</dbReference>
<dbReference type="STRING" id="578462.A0A0L0STV7"/>
<proteinExistence type="predicted"/>
<feature type="region of interest" description="Disordered" evidence="1">
    <location>
        <begin position="1"/>
        <end position="21"/>
    </location>
</feature>
<reference evidence="2 3" key="1">
    <citation type="submission" date="2009-11" db="EMBL/GenBank/DDBJ databases">
        <title>Annotation of Allomyces macrogynus ATCC 38327.</title>
        <authorList>
            <consortium name="The Broad Institute Genome Sequencing Platform"/>
            <person name="Russ C."/>
            <person name="Cuomo C."/>
            <person name="Burger G."/>
            <person name="Gray M.W."/>
            <person name="Holland P.W.H."/>
            <person name="King N."/>
            <person name="Lang F.B.F."/>
            <person name="Roger A.J."/>
            <person name="Ruiz-Trillo I."/>
            <person name="Young S.K."/>
            <person name="Zeng Q."/>
            <person name="Gargeya S."/>
            <person name="Fitzgerald M."/>
            <person name="Haas B."/>
            <person name="Abouelleil A."/>
            <person name="Alvarado L."/>
            <person name="Arachchi H.M."/>
            <person name="Berlin A."/>
            <person name="Chapman S.B."/>
            <person name="Gearin G."/>
            <person name="Goldberg J."/>
            <person name="Griggs A."/>
            <person name="Gujja S."/>
            <person name="Hansen M."/>
            <person name="Heiman D."/>
            <person name="Howarth C."/>
            <person name="Larimer J."/>
            <person name="Lui A."/>
            <person name="MacDonald P.J.P."/>
            <person name="McCowen C."/>
            <person name="Montmayeur A."/>
            <person name="Murphy C."/>
            <person name="Neiman D."/>
            <person name="Pearson M."/>
            <person name="Priest M."/>
            <person name="Roberts A."/>
            <person name="Saif S."/>
            <person name="Shea T."/>
            <person name="Sisk P."/>
            <person name="Stolte C."/>
            <person name="Sykes S."/>
            <person name="Wortman J."/>
            <person name="Nusbaum C."/>
            <person name="Birren B."/>
        </authorList>
    </citation>
    <scope>NUCLEOTIDE SEQUENCE [LARGE SCALE GENOMIC DNA]</scope>
    <source>
        <strain evidence="2 3">ATCC 38327</strain>
    </source>
</reference>
<sequence length="466" mass="50047">MSSAGDAARAGSPASDSSLSTCASPLRLTVPDLSDDESGPTSLAQLFRDRLHPVVYADDQNEAIDPHPDFSAVFGTAAASVMRDFVLVALKNATSTPRFFTITELEFYLTTVAHPDPFAHRTPITNATAKWYWHPSGGSRKGLDVTFGISPTQKGGILIRGLLTQDGEHIRGPSRCVDAIFAIFGVSRVKEVQELLRHLDADPFDSTDPISAPLLALVPRNRVDEVLAAITGSPPDDGLEDEAALLPVVVEQHQPRRKSPYFANAKKRAAETAAPDPDDEPRPKRPRSSSVVLSSPAIATSSSGNCSSAPRPALSTTLPRLDPPTPPVYASPRVGLVPKLVPTTTTAAPSRSVRIATRPALPVQMYFAFAPYRYLLFPHTCIKKHLTFMGTADATDLALRPMQAAQWASWIAEGREEDDLSALVRAVGEGSGSGNTRAWFRLFGHHCATATVDAVGELSMVIDDDE</sequence>
<reference evidence="3" key="2">
    <citation type="submission" date="2009-11" db="EMBL/GenBank/DDBJ databases">
        <title>The Genome Sequence of Allomyces macrogynus strain ATCC 38327.</title>
        <authorList>
            <consortium name="The Broad Institute Genome Sequencing Platform"/>
            <person name="Russ C."/>
            <person name="Cuomo C."/>
            <person name="Shea T."/>
            <person name="Young S.K."/>
            <person name="Zeng Q."/>
            <person name="Koehrsen M."/>
            <person name="Haas B."/>
            <person name="Borodovsky M."/>
            <person name="Guigo R."/>
            <person name="Alvarado L."/>
            <person name="Berlin A."/>
            <person name="Borenstein D."/>
            <person name="Chen Z."/>
            <person name="Engels R."/>
            <person name="Freedman E."/>
            <person name="Gellesch M."/>
            <person name="Goldberg J."/>
            <person name="Griggs A."/>
            <person name="Gujja S."/>
            <person name="Heiman D."/>
            <person name="Hepburn T."/>
            <person name="Howarth C."/>
            <person name="Jen D."/>
            <person name="Larson L."/>
            <person name="Lewis B."/>
            <person name="Mehta T."/>
            <person name="Park D."/>
            <person name="Pearson M."/>
            <person name="Roberts A."/>
            <person name="Saif S."/>
            <person name="Shenoy N."/>
            <person name="Sisk P."/>
            <person name="Stolte C."/>
            <person name="Sykes S."/>
            <person name="Walk T."/>
            <person name="White J."/>
            <person name="Yandava C."/>
            <person name="Burger G."/>
            <person name="Gray M.W."/>
            <person name="Holland P.W.H."/>
            <person name="King N."/>
            <person name="Lang F.B.F."/>
            <person name="Roger A.J."/>
            <person name="Ruiz-Trillo I."/>
            <person name="Lander E."/>
            <person name="Nusbaum C."/>
        </authorList>
    </citation>
    <scope>NUCLEOTIDE SEQUENCE [LARGE SCALE GENOMIC DNA]</scope>
    <source>
        <strain evidence="3">ATCC 38327</strain>
    </source>
</reference>
<evidence type="ECO:0000256" key="1">
    <source>
        <dbReference type="SAM" id="MobiDB-lite"/>
    </source>
</evidence>
<accession>A0A0L0STV7</accession>
<evidence type="ECO:0000313" key="3">
    <source>
        <dbReference type="Proteomes" id="UP000054350"/>
    </source>
</evidence>
<feature type="region of interest" description="Disordered" evidence="1">
    <location>
        <begin position="256"/>
        <end position="330"/>
    </location>
</feature>
<name>A0A0L0STV7_ALLM3</name>